<organism evidence="4 5">
    <name type="scientific">Maudiozyma barnettii</name>
    <dbReference type="NCBI Taxonomy" id="61262"/>
    <lineage>
        <taxon>Eukaryota</taxon>
        <taxon>Fungi</taxon>
        <taxon>Dikarya</taxon>
        <taxon>Ascomycota</taxon>
        <taxon>Saccharomycotina</taxon>
        <taxon>Saccharomycetes</taxon>
        <taxon>Saccharomycetales</taxon>
        <taxon>Saccharomycetaceae</taxon>
        <taxon>Maudiozyma</taxon>
    </lineage>
</organism>
<dbReference type="AlphaFoldDB" id="A0A8H2VJH7"/>
<dbReference type="Proteomes" id="UP000644660">
    <property type="component" value="Unassembled WGS sequence"/>
</dbReference>
<name>A0A8H2VJH7_9SACH</name>
<comment type="caution">
    <text evidence="4">The sequence shown here is derived from an EMBL/GenBank/DDBJ whole genome shotgun (WGS) entry which is preliminary data.</text>
</comment>
<evidence type="ECO:0000313" key="4">
    <source>
        <dbReference type="EMBL" id="CAB4256901.1"/>
    </source>
</evidence>
<dbReference type="InterPro" id="IPR015158">
    <property type="entry name" value="Bud22_dom"/>
</dbReference>
<gene>
    <name evidence="4" type="ORF">KABA2_12S01848</name>
</gene>
<feature type="compositionally biased region" description="Acidic residues" evidence="2">
    <location>
        <begin position="323"/>
        <end position="333"/>
    </location>
</feature>
<feature type="compositionally biased region" description="Basic residues" evidence="2">
    <location>
        <begin position="349"/>
        <end position="361"/>
    </location>
</feature>
<dbReference type="GO" id="GO:0030686">
    <property type="term" value="C:90S preribosome"/>
    <property type="evidence" value="ECO:0007669"/>
    <property type="project" value="TreeGrafter"/>
</dbReference>
<feature type="region of interest" description="Disordered" evidence="2">
    <location>
        <begin position="270"/>
        <end position="404"/>
    </location>
</feature>
<keyword evidence="1" id="KW-0175">Coiled coil</keyword>
<feature type="domain" description="Bud22" evidence="3">
    <location>
        <begin position="77"/>
        <end position="470"/>
    </location>
</feature>
<proteinExistence type="predicted"/>
<dbReference type="InterPro" id="IPR037393">
    <property type="entry name" value="Bud22/SRFB1"/>
</dbReference>
<sequence>MSRENLIFKLDNLEYQIHYLQDTLQNFQPRLPHTSKLYNVKGRKNQKRLQQKLSSLNEETLSKEIDSLKVTILDNKIHNAEKHLTNILQKAVTDDTRKKIKSSSTSVNTVDEFIDSIIVSKLLKLTRGRVMKMVHQRQLDGIPSWYEHHEFEKIWNEKTNKKNPSYVWNEIVLKIDGAAKFASSTMNMGKVKEIMSTYENGINVLLGIAVREPKPAEKKKVIVEEKESASEDDEDDDAEENISIEDDLVPDQDIDEDTLKQYDTLLADSDAESGSEVGNGLDNNINYNEVTDEEPSDDDDEEDNGTTEKKYNLPQLMNGYYSGDDEEASDLDEHEEKLVRAQTEAPEKKNRRGQRARRRIWAQKYGREANHVQREIEEKKNEREKRQREYEERVEKRAAKQAKSDKVNANLIPIANAKKMGGNYSSSDTVGKETFVVKSVNENHPSWVAKIQAEEKLKNAKFSGKKITFD</sequence>
<feature type="compositionally biased region" description="Acidic residues" evidence="2">
    <location>
        <begin position="230"/>
        <end position="254"/>
    </location>
</feature>
<dbReference type="Pfam" id="PF09073">
    <property type="entry name" value="BUD22"/>
    <property type="match status" value="1"/>
</dbReference>
<accession>A0A8H2VJH7</accession>
<dbReference type="GeneID" id="64860003"/>
<feature type="compositionally biased region" description="Basic and acidic residues" evidence="2">
    <location>
        <begin position="216"/>
        <end position="229"/>
    </location>
</feature>
<evidence type="ECO:0000313" key="5">
    <source>
        <dbReference type="Proteomes" id="UP000644660"/>
    </source>
</evidence>
<keyword evidence="5" id="KW-1185">Reference proteome</keyword>
<feature type="compositionally biased region" description="Acidic residues" evidence="2">
    <location>
        <begin position="290"/>
        <end position="305"/>
    </location>
</feature>
<reference evidence="4 5" key="1">
    <citation type="submission" date="2020-05" db="EMBL/GenBank/DDBJ databases">
        <authorList>
            <person name="Casaregola S."/>
            <person name="Devillers H."/>
            <person name="Grondin C."/>
        </authorList>
    </citation>
    <scope>NUCLEOTIDE SEQUENCE [LARGE SCALE GENOMIC DNA]</scope>
    <source>
        <strain evidence="4 5">CLIB 1767</strain>
    </source>
</reference>
<dbReference type="EMBL" id="CAEFZW010000012">
    <property type="protein sequence ID" value="CAB4256901.1"/>
    <property type="molecule type" value="Genomic_DNA"/>
</dbReference>
<feature type="region of interest" description="Disordered" evidence="2">
    <location>
        <begin position="216"/>
        <end position="254"/>
    </location>
</feature>
<dbReference type="PANTHER" id="PTHR23325:SF1">
    <property type="entry name" value="SERUM RESPONSE FACTOR-BINDING PROTEIN 1"/>
    <property type="match status" value="1"/>
</dbReference>
<dbReference type="PANTHER" id="PTHR23325">
    <property type="entry name" value="SERUM RESPONSE FACTOR-BINDING"/>
    <property type="match status" value="1"/>
</dbReference>
<dbReference type="RefSeq" id="XP_041408745.1">
    <property type="nucleotide sequence ID" value="XM_041552811.1"/>
</dbReference>
<evidence type="ECO:0000259" key="3">
    <source>
        <dbReference type="Pfam" id="PF09073"/>
    </source>
</evidence>
<feature type="compositionally biased region" description="Basic and acidic residues" evidence="2">
    <location>
        <begin position="365"/>
        <end position="404"/>
    </location>
</feature>
<dbReference type="GO" id="GO:0030490">
    <property type="term" value="P:maturation of SSU-rRNA"/>
    <property type="evidence" value="ECO:0007669"/>
    <property type="project" value="TreeGrafter"/>
</dbReference>
<evidence type="ECO:0000256" key="1">
    <source>
        <dbReference type="ARBA" id="ARBA00023054"/>
    </source>
</evidence>
<dbReference type="GO" id="GO:0005634">
    <property type="term" value="C:nucleus"/>
    <property type="evidence" value="ECO:0007669"/>
    <property type="project" value="TreeGrafter"/>
</dbReference>
<protein>
    <submittedName>
        <fullName evidence="4">Similar to Saccharomyces cerevisiae YMR014W BUD22 Protein required for 18S rRNA maturation and small ribosomal subunit biogenesis</fullName>
    </submittedName>
</protein>
<evidence type="ECO:0000256" key="2">
    <source>
        <dbReference type="SAM" id="MobiDB-lite"/>
    </source>
</evidence>